<dbReference type="HOGENOM" id="CLU_168432_0_0_1"/>
<dbReference type="AlphaFoldDB" id="G3AK67"/>
<feature type="transmembrane region" description="Helical" evidence="1">
    <location>
        <begin position="94"/>
        <end position="112"/>
    </location>
</feature>
<keyword evidence="1" id="KW-1133">Transmembrane helix</keyword>
<dbReference type="PANTHER" id="PTHR36854">
    <property type="entry name" value="CHROMOSOME 9, WHOLE GENOME SHOTGUN SEQUENCE"/>
    <property type="match status" value="1"/>
</dbReference>
<dbReference type="EMBL" id="GL996501">
    <property type="protein sequence ID" value="EGW32879.1"/>
    <property type="molecule type" value="Genomic_DNA"/>
</dbReference>
<proteinExistence type="predicted"/>
<name>G3AK67_SPAPN</name>
<dbReference type="InParanoid" id="G3AK67"/>
<evidence type="ECO:0000313" key="3">
    <source>
        <dbReference type="EMBL" id="EGW32879.1"/>
    </source>
</evidence>
<keyword evidence="2" id="KW-0732">Signal</keyword>
<dbReference type="OMA" id="ISCFQIE"/>
<dbReference type="RefSeq" id="XP_007374394.1">
    <property type="nucleotide sequence ID" value="XM_007374332.1"/>
</dbReference>
<feature type="signal peptide" evidence="2">
    <location>
        <begin position="1"/>
        <end position="18"/>
    </location>
</feature>
<keyword evidence="1" id="KW-0472">Membrane</keyword>
<reference evidence="3 4" key="1">
    <citation type="journal article" date="2011" name="Proc. Natl. Acad. Sci. U.S.A.">
        <title>Comparative genomics of xylose-fermenting fungi for enhanced biofuel production.</title>
        <authorList>
            <person name="Wohlbach D.J."/>
            <person name="Kuo A."/>
            <person name="Sato T.K."/>
            <person name="Potts K.M."/>
            <person name="Salamov A.A."/>
            <person name="LaButti K.M."/>
            <person name="Sun H."/>
            <person name="Clum A."/>
            <person name="Pangilinan J.L."/>
            <person name="Lindquist E.A."/>
            <person name="Lucas S."/>
            <person name="Lapidus A."/>
            <person name="Jin M."/>
            <person name="Gunawan C."/>
            <person name="Balan V."/>
            <person name="Dale B.E."/>
            <person name="Jeffries T.W."/>
            <person name="Zinkel R."/>
            <person name="Barry K.W."/>
            <person name="Grigoriev I.V."/>
            <person name="Gasch A.P."/>
        </authorList>
    </citation>
    <scope>NUCLEOTIDE SEQUENCE [LARGE SCALE GENOMIC DNA]</scope>
    <source>
        <strain evidence="4">NRRL Y-27907 / 11-Y1</strain>
    </source>
</reference>
<evidence type="ECO:0000256" key="1">
    <source>
        <dbReference type="SAM" id="Phobius"/>
    </source>
</evidence>
<keyword evidence="4" id="KW-1185">Reference proteome</keyword>
<evidence type="ECO:0000256" key="2">
    <source>
        <dbReference type="SAM" id="SignalP"/>
    </source>
</evidence>
<keyword evidence="1" id="KW-0812">Transmembrane</keyword>
<dbReference type="PANTHER" id="PTHR36854:SF1">
    <property type="entry name" value="TRANSMEMBRANE PROTEIN"/>
    <property type="match status" value="1"/>
</dbReference>
<dbReference type="GeneID" id="18869951"/>
<sequence length="117" mass="13556">MKVSSLLVFTFILNICCGYQLYCRCDCNQNSIIKEIEKCGLCTREFCLSQDENLCVVAVNNNDENKNSKHENSEKEKENIIISCFQVESFKDSMIIYSFIFTILGLLLYAGYKTYIR</sequence>
<feature type="chain" id="PRO_5003442411" evidence="2">
    <location>
        <begin position="19"/>
        <end position="117"/>
    </location>
</feature>
<dbReference type="OrthoDB" id="2142503at2759"/>
<accession>G3AK67</accession>
<protein>
    <submittedName>
        <fullName evidence="3">Uncharacterized protein</fullName>
    </submittedName>
</protein>
<dbReference type="KEGG" id="spaa:SPAPADRAFT_136251"/>
<evidence type="ECO:0000313" key="4">
    <source>
        <dbReference type="Proteomes" id="UP000000709"/>
    </source>
</evidence>
<dbReference type="eggNOG" id="ENOG502RN94">
    <property type="taxonomic scope" value="Eukaryota"/>
</dbReference>
<organism evidence="4">
    <name type="scientific">Spathaspora passalidarum (strain NRRL Y-27907 / 11-Y1)</name>
    <dbReference type="NCBI Taxonomy" id="619300"/>
    <lineage>
        <taxon>Eukaryota</taxon>
        <taxon>Fungi</taxon>
        <taxon>Dikarya</taxon>
        <taxon>Ascomycota</taxon>
        <taxon>Saccharomycotina</taxon>
        <taxon>Pichiomycetes</taxon>
        <taxon>Debaryomycetaceae</taxon>
        <taxon>Spathaspora</taxon>
    </lineage>
</organism>
<gene>
    <name evidence="3" type="ORF">SPAPADRAFT_136251</name>
</gene>
<dbReference type="Proteomes" id="UP000000709">
    <property type="component" value="Unassembled WGS sequence"/>
</dbReference>